<evidence type="ECO:0000313" key="2">
    <source>
        <dbReference type="EMBL" id="WED63773.1"/>
    </source>
</evidence>
<accession>A0AAE9ZWF5</accession>
<gene>
    <name evidence="2" type="ORF">PXH66_15660</name>
</gene>
<dbReference type="InterPro" id="IPR018841">
    <property type="entry name" value="DUF2442"/>
</dbReference>
<sequence>MSSSKNGTPTSTDTKVIRVKAVAVTASRLKVDFDDGRRHLLPLSWYPRLAHGTVKERNTWQLIAKGYGVHWPLLDEDLSAEGLLAGAPSGESTSSFENWLSSRPKAGKVN</sequence>
<name>A0AAE9ZWF5_9BACT</name>
<protein>
    <submittedName>
        <fullName evidence="2">DUF2442 domain-containing protein</fullName>
    </submittedName>
</protein>
<dbReference type="Gene3D" id="3.30.2020.40">
    <property type="entry name" value="Uncharacterised protein PF10387, DUF2442"/>
    <property type="match status" value="1"/>
</dbReference>
<organism evidence="2 3">
    <name type="scientific">Synoicihabitans lomoniglobus</name>
    <dbReference type="NCBI Taxonomy" id="2909285"/>
    <lineage>
        <taxon>Bacteria</taxon>
        <taxon>Pseudomonadati</taxon>
        <taxon>Verrucomicrobiota</taxon>
        <taxon>Opitutia</taxon>
        <taxon>Opitutales</taxon>
        <taxon>Opitutaceae</taxon>
        <taxon>Synoicihabitans</taxon>
    </lineage>
</organism>
<keyword evidence="3" id="KW-1185">Reference proteome</keyword>
<evidence type="ECO:0000256" key="1">
    <source>
        <dbReference type="SAM" id="MobiDB-lite"/>
    </source>
</evidence>
<feature type="compositionally biased region" description="Polar residues" evidence="1">
    <location>
        <begin position="90"/>
        <end position="101"/>
    </location>
</feature>
<dbReference type="RefSeq" id="WP_330930476.1">
    <property type="nucleotide sequence ID" value="NZ_CP119075.1"/>
</dbReference>
<dbReference type="KEGG" id="slom:PXH66_15660"/>
<evidence type="ECO:0000313" key="3">
    <source>
        <dbReference type="Proteomes" id="UP001218638"/>
    </source>
</evidence>
<dbReference type="Pfam" id="PF10387">
    <property type="entry name" value="DUF2442"/>
    <property type="match status" value="1"/>
</dbReference>
<dbReference type="AlphaFoldDB" id="A0AAE9ZWF5"/>
<reference evidence="2" key="1">
    <citation type="submission" date="2023-03" db="EMBL/GenBank/DDBJ databases">
        <title>Lomoglobus Profundus gen. nov., sp. nov., a novel member of the phylum Verrucomicrobia, isolated from deep-marine sediment of South China Sea.</title>
        <authorList>
            <person name="Ahmad T."/>
            <person name="Ishaq S.E."/>
            <person name="Wang F."/>
        </authorList>
    </citation>
    <scope>NUCLEOTIDE SEQUENCE</scope>
    <source>
        <strain evidence="2">LMO-M01</strain>
    </source>
</reference>
<dbReference type="Proteomes" id="UP001218638">
    <property type="component" value="Chromosome"/>
</dbReference>
<dbReference type="EMBL" id="CP119075">
    <property type="protein sequence ID" value="WED63773.1"/>
    <property type="molecule type" value="Genomic_DNA"/>
</dbReference>
<proteinExistence type="predicted"/>
<feature type="region of interest" description="Disordered" evidence="1">
    <location>
        <begin position="84"/>
        <end position="110"/>
    </location>
</feature>